<name>A0ABW9J8C3_9SPHI</name>
<keyword evidence="2" id="KW-1185">Reference proteome</keyword>
<evidence type="ECO:0008006" key="3">
    <source>
        <dbReference type="Google" id="ProtNLM"/>
    </source>
</evidence>
<reference evidence="1 2" key="1">
    <citation type="submission" date="2024-12" db="EMBL/GenBank/DDBJ databases">
        <authorList>
            <person name="Hu S."/>
        </authorList>
    </citation>
    <scope>NUCLEOTIDE SEQUENCE [LARGE SCALE GENOMIC DNA]</scope>
    <source>
        <strain evidence="1 2">THG-T11</strain>
    </source>
</reference>
<dbReference type="Proteomes" id="UP001517247">
    <property type="component" value="Unassembled WGS sequence"/>
</dbReference>
<sequence>MMPTDNIYSYCADYSGMNGCMSAIQQLYDRGELSGYPQLLQMIAELDQDAIKRLYARTVILYATLKNIDVGQLTIGGDFDIDFSTIDFSVGLFSEYTENQFADSFRKITNIFREFCLEPAITDEQRIYLDEGLAPVLELFDSLRDFLDTLGFNPCGASPAMIYRNNSPLIHIQAAGSTGVDGTAAGIHLRWALDGDMGENHIPQGAYLNDSTNLTGYRKKNDFVRVYRTPYTNQQPVVLNFEQRSPVIDSGGFQWIYLINTVNENREQKSRIRLVFKNEEKYNSLSASIDPYGDPYGFLTAYDGVVELESIAKNFFSANLEFIKSDGLSSATLRLEFLGNVKKEGIAEEVPVIRKSLVMTDGDIATTATVGDNLSKIRFSKPPGSAIRSIAIETYHDFLASRGEGDWQEVGNGFALSLENQEVFRRLEWIGVYDIDKKWPLYNEGTTVRVANYQDKWDVSRPYDRSLKEVVLRYLELSATDPRAVEVINTVDDPDAPGLEISFLDAINIMAVDYHIARMLGMGHIDTLPAGNDGKWLYRVSYTNRKNKNSAELVDHEYLSIPTGMEDFRLPVVPSLRPIKYSLGAEEENNSEMFDAQGYSKVDRVRVVSIGRKPLEQELLQDDFWSSQIENWNMFEDTYPVLYGIEYRSDDQTSYVKPEITADDSGDYVYYAYDEDSPSGVIPECIPVPDNKDTLFTHFEEEEGIHHYAAYSINIFSRASSISDEVSTDETDFPVRNKLAPPTDIAIQYVQEEETLLFTTSTEQDWLANRSALFPHLDAYFTRISFNWLDIIDISEFTDISTLPLEDIIKADRIKVYFKPDDVFEVNGAIVNVSTVAGSEGEAWVELGGYTLINGHQQLPMIPAERFAGFQGSWLSTASGQFEILWLEQINGKLLLRIRKQSIIQSAETEQANSFDNEMRMVMPVYGERFSFTENMALSSQWENIVNKIDLVDFSDKTQPVIETTVDEEGNQTHHLIGGILGSAVISMLNNPNDPLDELPGYYSVRFDVGTLLPPHPQTNLPYDPSNPSANNPAVLEGPHVEWYKGQLLVPYAENSSKKKLVQVLRIVSLDPLELIVYDPVDRQDPDAILISETPNDLLAVNFHPGYKVYLFTEPEPAKFNWAYLQPEATKNDRKVLLALQSEDATYTSRISMPSVFMVGRVAKPAELEEIVPPWLRVRPDGNGRAAFTFDRKILPENGLERQPFGLMFFRISSLEVLEALYAPDTIELITEKLKQLKDDPYADQRFHELVNLIYDPENPGHFKIFEAVPFNYGFPDPDKPGLVLPGDNELKKLEKYRAALRAELLPLTEQPPIFMFIREGLHTENTEPTIRDLYGNLLPETDPRFNPFPMVRKFKTSEDPDVTFVRFTDYSLRGSSRFQYFYTAAEITNQLIIGPLSPYTGPVWVLDTASDLAPNILNYGQLMSPEKGVRFVMAPLPEDKSVSKVRIYRSEIRQSMETISETSDFVEVDVGDNEDGSRWITDGLLGVKLGKTVHFRLATVRKIINEFHEEEEVMSKLSEIISIDLIDTLNPEAPELAYSSQEGKVTWLPTIDLGSYYLFKQNARGNWQGLATFENNDGPMEYPVGTLPTIDDEGNRIYHRFKVKVQNSSGLFNLSEKELTI</sequence>
<evidence type="ECO:0000313" key="2">
    <source>
        <dbReference type="Proteomes" id="UP001517247"/>
    </source>
</evidence>
<accession>A0ABW9J8C3</accession>
<proteinExistence type="predicted"/>
<protein>
    <recommendedName>
        <fullName evidence="3">Baseplate protein J-like domain-containing protein</fullName>
    </recommendedName>
</protein>
<organism evidence="1 2">
    <name type="scientific">Pedobacter ureilyticus</name>
    <dbReference type="NCBI Taxonomy" id="1393051"/>
    <lineage>
        <taxon>Bacteria</taxon>
        <taxon>Pseudomonadati</taxon>
        <taxon>Bacteroidota</taxon>
        <taxon>Sphingobacteriia</taxon>
        <taxon>Sphingobacteriales</taxon>
        <taxon>Sphingobacteriaceae</taxon>
        <taxon>Pedobacter</taxon>
    </lineage>
</organism>
<gene>
    <name evidence="1" type="ORF">E6A44_014210</name>
</gene>
<comment type="caution">
    <text evidence="1">The sequence shown here is derived from an EMBL/GenBank/DDBJ whole genome shotgun (WGS) entry which is preliminary data.</text>
</comment>
<dbReference type="EMBL" id="SSHJ02000007">
    <property type="protein sequence ID" value="MFN0256739.1"/>
    <property type="molecule type" value="Genomic_DNA"/>
</dbReference>
<evidence type="ECO:0000313" key="1">
    <source>
        <dbReference type="EMBL" id="MFN0256739.1"/>
    </source>
</evidence>
<dbReference type="RefSeq" id="WP_138723825.1">
    <property type="nucleotide sequence ID" value="NZ_SSHJ02000007.1"/>
</dbReference>